<dbReference type="RefSeq" id="WP_035675486.1">
    <property type="nucleotide sequence ID" value="NZ_CP012914.1"/>
</dbReference>
<accession>A0A0P0EG64</accession>
<evidence type="ECO:0000313" key="2">
    <source>
        <dbReference type="EMBL" id="MDX5953251.1"/>
    </source>
</evidence>
<dbReference type="AlphaFoldDB" id="A0A0P0EG64"/>
<reference evidence="2 5" key="2">
    <citation type="submission" date="2023-11" db="EMBL/GenBank/DDBJ databases">
        <title>MicrobeMod: A computational toolkit for identifying prokaryotic methylation and restriction-modification with nanopore sequencing.</title>
        <authorList>
            <person name="Crits-Christoph A."/>
            <person name="Kang S.C."/>
            <person name="Lee H."/>
            <person name="Ostrov N."/>
        </authorList>
    </citation>
    <scope>NUCLEOTIDE SEQUENCE [LARGE SCALE GENOMIC DNA]</scope>
    <source>
        <strain evidence="2 5">ATCC 29145</strain>
    </source>
</reference>
<evidence type="ECO:0000313" key="3">
    <source>
        <dbReference type="EMBL" id="QCO09668.1"/>
    </source>
</evidence>
<evidence type="ECO:0000313" key="5">
    <source>
        <dbReference type="Proteomes" id="UP001277471"/>
    </source>
</evidence>
<evidence type="ECO:0000256" key="1">
    <source>
        <dbReference type="SAM" id="MobiDB-lite"/>
    </source>
</evidence>
<feature type="region of interest" description="Disordered" evidence="1">
    <location>
        <begin position="1"/>
        <end position="33"/>
    </location>
</feature>
<dbReference type="EMBL" id="CP032339">
    <property type="protein sequence ID" value="QCO09668.1"/>
    <property type="molecule type" value="Genomic_DNA"/>
</dbReference>
<dbReference type="Proteomes" id="UP001277471">
    <property type="component" value="Unassembled WGS sequence"/>
</dbReference>
<reference evidence="3 4" key="1">
    <citation type="submission" date="2018-09" db="EMBL/GenBank/DDBJ databases">
        <title>Whole genome based analysis of evolution and adaptive divergence in Indian and Brazilian strains of Azospirillum brasilense.</title>
        <authorList>
            <person name="Singh C."/>
            <person name="Tripathi A.K."/>
        </authorList>
    </citation>
    <scope>NUCLEOTIDE SEQUENCE [LARGE SCALE GENOMIC DNA]</scope>
    <source>
        <strain evidence="3 4">MTCC4038</strain>
    </source>
</reference>
<dbReference type="GeneID" id="56450450"/>
<evidence type="ECO:0008006" key="6">
    <source>
        <dbReference type="Google" id="ProtNLM"/>
    </source>
</evidence>
<name>A0A0P0EG64_AZOBR</name>
<gene>
    <name evidence="3" type="ORF">D3868_11855</name>
    <name evidence="2" type="ORF">SIM66_18910</name>
</gene>
<proteinExistence type="predicted"/>
<dbReference type="EMBL" id="JAWXYC010000004">
    <property type="protein sequence ID" value="MDX5953251.1"/>
    <property type="molecule type" value="Genomic_DNA"/>
</dbReference>
<keyword evidence="5" id="KW-1185">Reference proteome</keyword>
<dbReference type="KEGG" id="abf:AMK58_03760"/>
<protein>
    <recommendedName>
        <fullName evidence="6">PilZ domain-containing protein</fullName>
    </recommendedName>
</protein>
<evidence type="ECO:0000313" key="4">
    <source>
        <dbReference type="Proteomes" id="UP000298774"/>
    </source>
</evidence>
<dbReference type="Proteomes" id="UP000298774">
    <property type="component" value="Chromosome"/>
</dbReference>
<sequence>MSWLSKLSGRGKSTAASTASAKERPTDPPTIRIDSHEYVPEEFVLGSFRIRPYDGDLIAKQQFDFRILFRHGEEHSDFACRGVVVKMDEQAGLVARFHQPPPAHTRKLIEYLKLWKGL</sequence>
<organism evidence="3 4">
    <name type="scientific">Azospirillum brasilense</name>
    <dbReference type="NCBI Taxonomy" id="192"/>
    <lineage>
        <taxon>Bacteria</taxon>
        <taxon>Pseudomonadati</taxon>
        <taxon>Pseudomonadota</taxon>
        <taxon>Alphaproteobacteria</taxon>
        <taxon>Rhodospirillales</taxon>
        <taxon>Azospirillaceae</taxon>
        <taxon>Azospirillum</taxon>
    </lineage>
</organism>